<accession>A0A7X0NMF5</accession>
<keyword evidence="3" id="KW-0547">Nucleotide-binding</keyword>
<dbReference type="InterPro" id="IPR036628">
    <property type="entry name" value="Clp_N_dom_sf"/>
</dbReference>
<dbReference type="Pfam" id="PF02861">
    <property type="entry name" value="Clp_N"/>
    <property type="match status" value="2"/>
</dbReference>
<proteinExistence type="predicted"/>
<dbReference type="Proteomes" id="UP000565579">
    <property type="component" value="Unassembled WGS sequence"/>
</dbReference>
<evidence type="ECO:0000256" key="1">
    <source>
        <dbReference type="PROSITE-ProRule" id="PRU01251"/>
    </source>
</evidence>
<dbReference type="AlphaFoldDB" id="A0A7X0NMF5"/>
<evidence type="ECO:0000259" key="2">
    <source>
        <dbReference type="PROSITE" id="PS51903"/>
    </source>
</evidence>
<comment type="caution">
    <text evidence="3">The sequence shown here is derived from an EMBL/GenBank/DDBJ whole genome shotgun (WGS) entry which is preliminary data.</text>
</comment>
<dbReference type="GO" id="GO:0006508">
    <property type="term" value="P:proteolysis"/>
    <property type="evidence" value="ECO:0007669"/>
    <property type="project" value="UniProtKB-KW"/>
</dbReference>
<dbReference type="GO" id="GO:0008233">
    <property type="term" value="F:peptidase activity"/>
    <property type="evidence" value="ECO:0007669"/>
    <property type="project" value="UniProtKB-KW"/>
</dbReference>
<dbReference type="EMBL" id="JACHMI010000001">
    <property type="protein sequence ID" value="MBB6546130.1"/>
    <property type="molecule type" value="Genomic_DNA"/>
</dbReference>
<keyword evidence="4" id="KW-1185">Reference proteome</keyword>
<protein>
    <submittedName>
        <fullName evidence="3">ATP-dependent Clp protease ATP-binding subunit ClpA</fullName>
    </submittedName>
</protein>
<dbReference type="GO" id="GO:0005524">
    <property type="term" value="F:ATP binding"/>
    <property type="evidence" value="ECO:0007669"/>
    <property type="project" value="UniProtKB-KW"/>
</dbReference>
<evidence type="ECO:0000313" key="3">
    <source>
        <dbReference type="EMBL" id="MBB6546130.1"/>
    </source>
</evidence>
<dbReference type="InterPro" id="IPR004176">
    <property type="entry name" value="Clp_R_N"/>
</dbReference>
<dbReference type="PROSITE" id="PS51903">
    <property type="entry name" value="CLP_R"/>
    <property type="match status" value="1"/>
</dbReference>
<keyword evidence="3" id="KW-0067">ATP-binding</keyword>
<dbReference type="Gene3D" id="1.10.1780.10">
    <property type="entry name" value="Clp, N-terminal domain"/>
    <property type="match status" value="2"/>
</dbReference>
<sequence length="132" mass="14051">MLKRTIRRQPLERLLTTRAQRALDLAGQEARAQGVDRVTGDHLLAALARLGEGVAVTTLGSLGVDLARTPSPAVHAELGRLTELARQEAAGLGHRYVGTEHLLLGLLHEGGTATLGIGLHQAREQIVKVLHG</sequence>
<dbReference type="RefSeq" id="WP_185100869.1">
    <property type="nucleotide sequence ID" value="NZ_JACHMI010000001.1"/>
</dbReference>
<feature type="domain" description="Clp R" evidence="2">
    <location>
        <begin position="11"/>
        <end position="132"/>
    </location>
</feature>
<reference evidence="3 4" key="1">
    <citation type="submission" date="2020-08" db="EMBL/GenBank/DDBJ databases">
        <title>Sequencing the genomes of 1000 actinobacteria strains.</title>
        <authorList>
            <person name="Klenk H.-P."/>
        </authorList>
    </citation>
    <scope>NUCLEOTIDE SEQUENCE [LARGE SCALE GENOMIC DNA]</scope>
    <source>
        <strain evidence="3 4">DSM 43768</strain>
    </source>
</reference>
<evidence type="ECO:0000313" key="4">
    <source>
        <dbReference type="Proteomes" id="UP000565579"/>
    </source>
</evidence>
<organism evidence="3 4">
    <name type="scientific">Nonomuraea rubra</name>
    <dbReference type="NCBI Taxonomy" id="46180"/>
    <lineage>
        <taxon>Bacteria</taxon>
        <taxon>Bacillati</taxon>
        <taxon>Actinomycetota</taxon>
        <taxon>Actinomycetes</taxon>
        <taxon>Streptosporangiales</taxon>
        <taxon>Streptosporangiaceae</taxon>
        <taxon>Nonomuraea</taxon>
    </lineage>
</organism>
<gene>
    <name evidence="3" type="ORF">HD593_000925</name>
</gene>
<keyword evidence="1" id="KW-0677">Repeat</keyword>
<dbReference type="SUPFAM" id="SSF81923">
    <property type="entry name" value="Double Clp-N motif"/>
    <property type="match status" value="1"/>
</dbReference>
<keyword evidence="3" id="KW-0645">Protease</keyword>
<keyword evidence="3" id="KW-0378">Hydrolase</keyword>
<name>A0A7X0NMF5_9ACTN</name>